<feature type="compositionally biased region" description="Basic residues" evidence="1">
    <location>
        <begin position="25"/>
        <end position="38"/>
    </location>
</feature>
<evidence type="ECO:0000256" key="1">
    <source>
        <dbReference type="SAM" id="MobiDB-lite"/>
    </source>
</evidence>
<keyword evidence="3" id="KW-1185">Reference proteome</keyword>
<dbReference type="AlphaFoldDB" id="A0AAN8HGD2"/>
<dbReference type="Proteomes" id="UP001331515">
    <property type="component" value="Unassembled WGS sequence"/>
</dbReference>
<comment type="caution">
    <text evidence="2">The sequence shown here is derived from an EMBL/GenBank/DDBJ whole genome shotgun (WGS) entry which is preliminary data.</text>
</comment>
<organism evidence="2 3">
    <name type="scientific">Champsocephalus gunnari</name>
    <name type="common">Mackerel icefish</name>
    <dbReference type="NCBI Taxonomy" id="52237"/>
    <lineage>
        <taxon>Eukaryota</taxon>
        <taxon>Metazoa</taxon>
        <taxon>Chordata</taxon>
        <taxon>Craniata</taxon>
        <taxon>Vertebrata</taxon>
        <taxon>Euteleostomi</taxon>
        <taxon>Actinopterygii</taxon>
        <taxon>Neopterygii</taxon>
        <taxon>Teleostei</taxon>
        <taxon>Neoteleostei</taxon>
        <taxon>Acanthomorphata</taxon>
        <taxon>Eupercaria</taxon>
        <taxon>Perciformes</taxon>
        <taxon>Notothenioidei</taxon>
        <taxon>Channichthyidae</taxon>
        <taxon>Champsocephalus</taxon>
    </lineage>
</organism>
<feature type="compositionally biased region" description="Basic and acidic residues" evidence="1">
    <location>
        <begin position="51"/>
        <end position="67"/>
    </location>
</feature>
<feature type="compositionally biased region" description="Basic residues" evidence="1">
    <location>
        <begin position="1"/>
        <end position="11"/>
    </location>
</feature>
<reference evidence="2 3" key="1">
    <citation type="journal article" date="2023" name="Mol. Biol. Evol.">
        <title>Genomics of Secondarily Temperate Adaptation in the Only Non-Antarctic Icefish.</title>
        <authorList>
            <person name="Rivera-Colon A.G."/>
            <person name="Rayamajhi N."/>
            <person name="Minhas B.F."/>
            <person name="Madrigal G."/>
            <person name="Bilyk K.T."/>
            <person name="Yoon V."/>
            <person name="Hune M."/>
            <person name="Gregory S."/>
            <person name="Cheng C.H.C."/>
            <person name="Catchen J.M."/>
        </authorList>
    </citation>
    <scope>NUCLEOTIDE SEQUENCE [LARGE SCALE GENOMIC DNA]</scope>
    <source>
        <tissue evidence="2">White muscle</tissue>
    </source>
</reference>
<feature type="compositionally biased region" description="Low complexity" evidence="1">
    <location>
        <begin position="112"/>
        <end position="122"/>
    </location>
</feature>
<feature type="compositionally biased region" description="Low complexity" evidence="1">
    <location>
        <begin position="130"/>
        <end position="140"/>
    </location>
</feature>
<name>A0AAN8HGD2_CHAGU</name>
<gene>
    <name evidence="2" type="ORF">CgunFtcFv8_009127</name>
</gene>
<sequence length="140" mass="15466">MLMLRKGRRRRREADEKRERDLTRISRRREIRPVRRKRDSVPGVGAGVQTREGHVTTRVTATREEKGGFIQERSVVPGTSIHHRAECRSLPGSQSSSPGCSRCPVPRGAPDSSSSSSSLYPVIPLPNPPLSLSTSISLIS</sequence>
<dbReference type="EMBL" id="JAURVH010001527">
    <property type="protein sequence ID" value="KAK5914706.1"/>
    <property type="molecule type" value="Genomic_DNA"/>
</dbReference>
<evidence type="ECO:0000313" key="2">
    <source>
        <dbReference type="EMBL" id="KAK5914706.1"/>
    </source>
</evidence>
<feature type="compositionally biased region" description="Basic and acidic residues" evidence="1">
    <location>
        <begin position="12"/>
        <end position="24"/>
    </location>
</feature>
<accession>A0AAN8HGD2</accession>
<protein>
    <submittedName>
        <fullName evidence="2">Uncharacterized protein</fullName>
    </submittedName>
</protein>
<feature type="region of interest" description="Disordered" evidence="1">
    <location>
        <begin position="1"/>
        <end position="140"/>
    </location>
</feature>
<evidence type="ECO:0000313" key="3">
    <source>
        <dbReference type="Proteomes" id="UP001331515"/>
    </source>
</evidence>
<proteinExistence type="predicted"/>